<keyword evidence="2" id="KW-1133">Transmembrane helix</keyword>
<dbReference type="InterPro" id="IPR011990">
    <property type="entry name" value="TPR-like_helical_dom_sf"/>
</dbReference>
<evidence type="ECO:0000256" key="1">
    <source>
        <dbReference type="PROSITE-ProRule" id="PRU00339"/>
    </source>
</evidence>
<dbReference type="Gene3D" id="1.25.40.10">
    <property type="entry name" value="Tetratricopeptide repeat domain"/>
    <property type="match status" value="1"/>
</dbReference>
<dbReference type="EMBL" id="SJPF01000001">
    <property type="protein sequence ID" value="TWT38972.1"/>
    <property type="molecule type" value="Genomic_DNA"/>
</dbReference>
<protein>
    <submittedName>
        <fullName evidence="5">Bacterial SH3 domain protein</fullName>
    </submittedName>
</protein>
<evidence type="ECO:0000256" key="2">
    <source>
        <dbReference type="SAM" id="Phobius"/>
    </source>
</evidence>
<evidence type="ECO:0000256" key="3">
    <source>
        <dbReference type="SAM" id="SignalP"/>
    </source>
</evidence>
<dbReference type="AlphaFoldDB" id="A0A5C5VMM6"/>
<sequence precursor="true">MNLFHLTKMMNTRSFSLALLACVAVTLGAAAPASAADLRASLSSREAYVGAPLTLQLEVADAASQDEPQIADVPGLDITLAGTPSRSTQTTIINGRRLDRSSVVYAWRITPREAGTFEIPPITVNVDGQTRSTGPIRFVATKSETGDLLFAEITGQQQDIYVGQPLTLTLNLWVKPYHDDNFDLTLSEENMWQLLSEGTNWGAFSERMNELAENRQRPGGKEVLRADTNGEERAYYHYQIDATVYPKRPGQIDADDLQIVLDYPTRLAKSRDPFGSMFDDDFFGGRSPFGGFGMSPFNRNTLSVVASRPVVADAEVDSINVKPIPTAGRPADYRGAVGQYEIVTQATPTSVKAGDPITLHIGIRGDGPMELVQAPPLAALPQLTADFKVANEPLAGIVEGDVKLFTTTIRPRREGITEIPSIPLSYFNPETEQFDTAESAPISIEVAPAERLALDAIVGGTLGHGPQQDEGASASPFDLSNYGGVDALVPAHATPTWSWLIAAILPPLAIGGFWLAKRKGTTQEGRSEQLRTAYRQIDHADSASDIAAALHGVVGPGPRSDQIDAFLARCDHAAYSGAQVEELSDLKRQSKSLLDKWSAVSSQTSAKRSTASLGGRRQVAIACLAMAAAAVVLPTSLHFLQSDAPAKTARIEDLHTEVTPTLTPQQRETILVEANHAYEAGMQASSHDAAAANEDFAAAALKYGQLVDDGVRNPKLLVNLANAQLQLGATGKAIANYDRAIALDGSNWQARQNLAAAQAAISGSPTADDASTSLSGMLAGVSANVQAMLHPAAATTLCIAAWVALWLIVLGAMTRPSLYWIGAALPTVCLLIVGFAASNLHGLADETPQAIVAASTATLRQAPGEQFPAISAVTLSEGESLEVLKADGDWLQIRTPNGTTGWVAHPEVEVL</sequence>
<feature type="signal peptide" evidence="3">
    <location>
        <begin position="1"/>
        <end position="35"/>
    </location>
</feature>
<feature type="domain" description="SH3b" evidence="4">
    <location>
        <begin position="847"/>
        <end position="911"/>
    </location>
</feature>
<keyword evidence="1" id="KW-0802">TPR repeat</keyword>
<keyword evidence="2" id="KW-0472">Membrane</keyword>
<reference evidence="5 6" key="1">
    <citation type="submission" date="2019-02" db="EMBL/GenBank/DDBJ databases">
        <title>Deep-cultivation of Planctomycetes and their phenomic and genomic characterization uncovers novel biology.</title>
        <authorList>
            <person name="Wiegand S."/>
            <person name="Jogler M."/>
            <person name="Boedeker C."/>
            <person name="Pinto D."/>
            <person name="Vollmers J."/>
            <person name="Rivas-Marin E."/>
            <person name="Kohn T."/>
            <person name="Peeters S.H."/>
            <person name="Heuer A."/>
            <person name="Rast P."/>
            <person name="Oberbeckmann S."/>
            <person name="Bunk B."/>
            <person name="Jeske O."/>
            <person name="Meyerdierks A."/>
            <person name="Storesund J.E."/>
            <person name="Kallscheuer N."/>
            <person name="Luecker S."/>
            <person name="Lage O.M."/>
            <person name="Pohl T."/>
            <person name="Merkel B.J."/>
            <person name="Hornburger P."/>
            <person name="Mueller R.-W."/>
            <person name="Bruemmer F."/>
            <person name="Labrenz M."/>
            <person name="Spormann A.M."/>
            <person name="Op Den Camp H."/>
            <person name="Overmann J."/>
            <person name="Amann R."/>
            <person name="Jetten M.S.M."/>
            <person name="Mascher T."/>
            <person name="Medema M.H."/>
            <person name="Devos D.P."/>
            <person name="Kaster A.-K."/>
            <person name="Ovreas L."/>
            <person name="Rohde M."/>
            <person name="Galperin M.Y."/>
            <person name="Jogler C."/>
        </authorList>
    </citation>
    <scope>NUCLEOTIDE SEQUENCE [LARGE SCALE GENOMIC DNA]</scope>
    <source>
        <strain evidence="5 6">Enr8</strain>
    </source>
</reference>
<dbReference type="PANTHER" id="PTHR40940">
    <property type="entry name" value="PROTEIN BATD-RELATED"/>
    <property type="match status" value="1"/>
</dbReference>
<dbReference type="OrthoDB" id="226310at2"/>
<organism evidence="5 6">
    <name type="scientific">Blastopirellula retiformator</name>
    <dbReference type="NCBI Taxonomy" id="2527970"/>
    <lineage>
        <taxon>Bacteria</taxon>
        <taxon>Pseudomonadati</taxon>
        <taxon>Planctomycetota</taxon>
        <taxon>Planctomycetia</taxon>
        <taxon>Pirellulales</taxon>
        <taxon>Pirellulaceae</taxon>
        <taxon>Blastopirellula</taxon>
    </lineage>
</organism>
<feature type="transmembrane region" description="Helical" evidence="2">
    <location>
        <begin position="792"/>
        <end position="811"/>
    </location>
</feature>
<name>A0A5C5VMM6_9BACT</name>
<dbReference type="Pfam" id="PF13584">
    <property type="entry name" value="BatD"/>
    <property type="match status" value="2"/>
</dbReference>
<feature type="chain" id="PRO_5023077187" evidence="3">
    <location>
        <begin position="36"/>
        <end position="911"/>
    </location>
</feature>
<feature type="repeat" description="TPR" evidence="1">
    <location>
        <begin position="714"/>
        <end position="747"/>
    </location>
</feature>
<evidence type="ECO:0000313" key="6">
    <source>
        <dbReference type="Proteomes" id="UP000318878"/>
    </source>
</evidence>
<dbReference type="Pfam" id="PF08239">
    <property type="entry name" value="SH3_3"/>
    <property type="match status" value="1"/>
</dbReference>
<dbReference type="InterPro" id="IPR025738">
    <property type="entry name" value="BatD"/>
</dbReference>
<keyword evidence="2" id="KW-0812">Transmembrane</keyword>
<dbReference type="Proteomes" id="UP000318878">
    <property type="component" value="Unassembled WGS sequence"/>
</dbReference>
<keyword evidence="6" id="KW-1185">Reference proteome</keyword>
<comment type="caution">
    <text evidence="5">The sequence shown here is derived from an EMBL/GenBank/DDBJ whole genome shotgun (WGS) entry which is preliminary data.</text>
</comment>
<dbReference type="SUPFAM" id="SSF48452">
    <property type="entry name" value="TPR-like"/>
    <property type="match status" value="1"/>
</dbReference>
<feature type="transmembrane region" description="Helical" evidence="2">
    <location>
        <begin position="818"/>
        <end position="837"/>
    </location>
</feature>
<gene>
    <name evidence="5" type="ORF">Enr8_06670</name>
</gene>
<dbReference type="InterPro" id="IPR019734">
    <property type="entry name" value="TPR_rpt"/>
</dbReference>
<evidence type="ECO:0000259" key="4">
    <source>
        <dbReference type="PROSITE" id="PS51781"/>
    </source>
</evidence>
<dbReference type="RefSeq" id="WP_146429179.1">
    <property type="nucleotide sequence ID" value="NZ_SJPF01000001.1"/>
</dbReference>
<dbReference type="SMART" id="SM00287">
    <property type="entry name" value="SH3b"/>
    <property type="match status" value="1"/>
</dbReference>
<keyword evidence="3" id="KW-0732">Signal</keyword>
<dbReference type="PANTHER" id="PTHR40940:SF2">
    <property type="entry name" value="BATD"/>
    <property type="match status" value="1"/>
</dbReference>
<dbReference type="Gene3D" id="2.30.30.40">
    <property type="entry name" value="SH3 Domains"/>
    <property type="match status" value="1"/>
</dbReference>
<evidence type="ECO:0000313" key="5">
    <source>
        <dbReference type="EMBL" id="TWT38972.1"/>
    </source>
</evidence>
<dbReference type="SMART" id="SM00028">
    <property type="entry name" value="TPR"/>
    <property type="match status" value="1"/>
</dbReference>
<dbReference type="InterPro" id="IPR003646">
    <property type="entry name" value="SH3-like_bac-type"/>
</dbReference>
<dbReference type="PROSITE" id="PS50005">
    <property type="entry name" value="TPR"/>
    <property type="match status" value="1"/>
</dbReference>
<accession>A0A5C5VMM6</accession>
<proteinExistence type="predicted"/>
<dbReference type="PROSITE" id="PS51781">
    <property type="entry name" value="SH3B"/>
    <property type="match status" value="1"/>
</dbReference>